<evidence type="ECO:0000313" key="3">
    <source>
        <dbReference type="Proteomes" id="UP000233469"/>
    </source>
</evidence>
<dbReference type="VEuPathDB" id="FungiDB:RhiirFUN_007192"/>
<protein>
    <submittedName>
        <fullName evidence="2">Uncharacterized protein</fullName>
    </submittedName>
</protein>
<dbReference type="AlphaFoldDB" id="A0A2N1MJB7"/>
<feature type="compositionally biased region" description="Basic and acidic residues" evidence="1">
    <location>
        <begin position="36"/>
        <end position="52"/>
    </location>
</feature>
<reference evidence="2 3" key="2">
    <citation type="submission" date="2017-10" db="EMBL/GenBank/DDBJ databases">
        <title>Extensive intraspecific genome diversity in a model arbuscular mycorrhizal fungus.</title>
        <authorList>
            <person name="Chen E.C.H."/>
            <person name="Morin E."/>
            <person name="Baudet D."/>
            <person name="Noel J."/>
            <person name="Ndikumana S."/>
            <person name="Charron P."/>
            <person name="St-Onge C."/>
            <person name="Giorgi J."/>
            <person name="Grigoriev I.V."/>
            <person name="Roux C."/>
            <person name="Martin F.M."/>
            <person name="Corradi N."/>
        </authorList>
    </citation>
    <scope>NUCLEOTIDE SEQUENCE [LARGE SCALE GENOMIC DNA]</scope>
    <source>
        <strain evidence="2 3">C2</strain>
    </source>
</reference>
<gene>
    <name evidence="2" type="ORF">RhiirC2_791399</name>
</gene>
<dbReference type="VEuPathDB" id="FungiDB:RhiirFUN_019141"/>
<sequence>MSDKVRKVHNKKERAMITQRRHPCTDKNRQPKSKKYSTEELRRAHERHKNEYYRPSSCPSDSEEQLSPRRRKNRQAGTSYHVTSDSESGSDDKSGNSETSDDESGNADSVSTSGDSTPDSTSDDNDSDSNFIPKYYFSKDKMPHDLREALRLEVKWLLSRFPDEDKLNLNKTFEQQSDQVNEIIVPAIMESLNKTIFPVTNNVVYSMIHSLHRHRREEYKLKERSPEFIDKQYRRRHSNSRRNSSKVPKKRKYVYDNENFYDKEEEKPCNAPKWTCTKYKGILKTHINDACGRQFGNELPSRPNELNDDENLIP</sequence>
<comment type="caution">
    <text evidence="2">The sequence shown here is derived from an EMBL/GenBank/DDBJ whole genome shotgun (WGS) entry which is preliminary data.</text>
</comment>
<proteinExistence type="predicted"/>
<feature type="region of interest" description="Disordered" evidence="1">
    <location>
        <begin position="1"/>
        <end position="130"/>
    </location>
</feature>
<accession>A0A2N1MJB7</accession>
<reference evidence="2 3" key="1">
    <citation type="submission" date="2016-04" db="EMBL/GenBank/DDBJ databases">
        <title>Genome analyses suggest a sexual origin of heterokaryosis in a supposedly ancient asexual fungus.</title>
        <authorList>
            <person name="Ropars J."/>
            <person name="Sedzielewska K."/>
            <person name="Noel J."/>
            <person name="Charron P."/>
            <person name="Farinelli L."/>
            <person name="Marton T."/>
            <person name="Kruger M."/>
            <person name="Pelin A."/>
            <person name="Brachmann A."/>
            <person name="Corradi N."/>
        </authorList>
    </citation>
    <scope>NUCLEOTIDE SEQUENCE [LARGE SCALE GENOMIC DNA]</scope>
    <source>
        <strain evidence="2 3">C2</strain>
    </source>
</reference>
<dbReference type="Proteomes" id="UP000233469">
    <property type="component" value="Unassembled WGS sequence"/>
</dbReference>
<evidence type="ECO:0000313" key="2">
    <source>
        <dbReference type="EMBL" id="PKK61720.1"/>
    </source>
</evidence>
<feature type="compositionally biased region" description="Low complexity" evidence="1">
    <location>
        <begin position="108"/>
        <end position="120"/>
    </location>
</feature>
<name>A0A2N1MJB7_9GLOM</name>
<evidence type="ECO:0000256" key="1">
    <source>
        <dbReference type="SAM" id="MobiDB-lite"/>
    </source>
</evidence>
<organism evidence="2 3">
    <name type="scientific">Rhizophagus irregularis</name>
    <dbReference type="NCBI Taxonomy" id="588596"/>
    <lineage>
        <taxon>Eukaryota</taxon>
        <taxon>Fungi</taxon>
        <taxon>Fungi incertae sedis</taxon>
        <taxon>Mucoromycota</taxon>
        <taxon>Glomeromycotina</taxon>
        <taxon>Glomeromycetes</taxon>
        <taxon>Glomerales</taxon>
        <taxon>Glomeraceae</taxon>
        <taxon>Rhizophagus</taxon>
    </lineage>
</organism>
<dbReference type="VEuPathDB" id="FungiDB:FUN_004740"/>
<feature type="compositionally biased region" description="Basic residues" evidence="1">
    <location>
        <begin position="1"/>
        <end position="12"/>
    </location>
</feature>
<dbReference type="EMBL" id="LLXL01002129">
    <property type="protein sequence ID" value="PKK61720.1"/>
    <property type="molecule type" value="Genomic_DNA"/>
</dbReference>